<evidence type="ECO:0000313" key="3">
    <source>
        <dbReference type="Proteomes" id="UP000053766"/>
    </source>
</evidence>
<feature type="region of interest" description="Disordered" evidence="1">
    <location>
        <begin position="473"/>
        <end position="496"/>
    </location>
</feature>
<feature type="compositionally biased region" description="Low complexity" evidence="1">
    <location>
        <begin position="484"/>
        <end position="495"/>
    </location>
</feature>
<organism evidence="2 3">
    <name type="scientific">Dictyocaulus viviparus</name>
    <name type="common">Bovine lungworm</name>
    <dbReference type="NCBI Taxonomy" id="29172"/>
    <lineage>
        <taxon>Eukaryota</taxon>
        <taxon>Metazoa</taxon>
        <taxon>Ecdysozoa</taxon>
        <taxon>Nematoda</taxon>
        <taxon>Chromadorea</taxon>
        <taxon>Rhabditida</taxon>
        <taxon>Rhabditina</taxon>
        <taxon>Rhabditomorpha</taxon>
        <taxon>Strongyloidea</taxon>
        <taxon>Metastrongylidae</taxon>
        <taxon>Dictyocaulus</taxon>
    </lineage>
</organism>
<feature type="region of interest" description="Disordered" evidence="1">
    <location>
        <begin position="605"/>
        <end position="687"/>
    </location>
</feature>
<keyword evidence="3" id="KW-1185">Reference proteome</keyword>
<feature type="compositionally biased region" description="Low complexity" evidence="1">
    <location>
        <begin position="108"/>
        <end position="121"/>
    </location>
</feature>
<reference evidence="3" key="2">
    <citation type="journal article" date="2016" name="Sci. Rep.">
        <title>Dictyocaulus viviparus genome, variome and transcriptome elucidate lungworm biology and support future intervention.</title>
        <authorList>
            <person name="McNulty S.N."/>
            <person name="Strube C."/>
            <person name="Rosa B.A."/>
            <person name="Martin J.C."/>
            <person name="Tyagi R."/>
            <person name="Choi Y.J."/>
            <person name="Wang Q."/>
            <person name="Hallsworth Pepin K."/>
            <person name="Zhang X."/>
            <person name="Ozersky P."/>
            <person name="Wilson R.K."/>
            <person name="Sternberg P.W."/>
            <person name="Gasser R.B."/>
            <person name="Mitreva M."/>
        </authorList>
    </citation>
    <scope>NUCLEOTIDE SEQUENCE [LARGE SCALE GENOMIC DNA]</scope>
    <source>
        <strain evidence="3">HannoverDv2000</strain>
    </source>
</reference>
<accession>A0A0D8Y888</accession>
<gene>
    <name evidence="2" type="ORF">DICVIV_01649</name>
</gene>
<evidence type="ECO:0000313" key="2">
    <source>
        <dbReference type="EMBL" id="KJH52184.1"/>
    </source>
</evidence>
<sequence length="789" mass="87824">MSPRVCRCCGSVESLEITSTKADVLSVNEDDLSLPVNIPINTLNNITDILRTPRARACAAAQAELQRKWIDRTPEGEFQRAVPRSILKSGKLDRGTSPSRTRLQFDLPSSGSSSIKPSESPLDTSKTFQKIIQPNFEESLEYNGDEICSPMETEENVEPTLEEFVPLITSDSESHSDHGSENEKRIDYNNLPFEIGSVLQKSSEVQDEDEHEQQGRTDYCETITEVEMQDEDCLYFVENTTEKLVERQEDDDISQESCAEISIKNSGQENLNDIMLEEQEVDSSVELQEDCCYVDVTTFVKCEAVVSAKLGRVTTPVSGNVMEGATLTLDTEMKPSDQSRNGVKDNQKEKTTETNAPQISAITENKKSTPDLLLGVSHVKLVDHSSNHPTKECSFAPPTKEMEHKITESLAGLFTSDKSSNLCSVTKTQLEVLPASVCQEHSSRADIESEMDVLLRTPCVEYSESLDPDVAVLSKQRSNRKSSRTSTPATPTRQSLRLREKGLGSSIIAMDSVEESMQSSNAKLVTADFQKKWFVYFKSAFPSNKVDIVDMNLMSPARKRTRKKSSSSDTDLCMPLSKSCNDLPEESLDRDLSAGITSMPSDRVLRSMSWKTPDVNKGPESNQQLDVIHETPVHRSRSRKTSTTDEEHASVVRRSPSRRTPSSVRKLSGGRPSTSKRSNSRSKTVKTLEGATMVSEKKILDVPSSRRRSLSESGIPDVKEYSGKVEVWNTIAGVEAESGSRESRIRTLPDADIDEVSRNKRQTRSRARRSTSANSTFRRELIEPSNEMP</sequence>
<name>A0A0D8Y888_DICVI</name>
<proteinExistence type="predicted"/>
<feature type="region of interest" description="Disordered" evidence="1">
    <location>
        <begin position="89"/>
        <end position="125"/>
    </location>
</feature>
<dbReference type="AlphaFoldDB" id="A0A0D8Y888"/>
<protein>
    <submittedName>
        <fullName evidence="2">Uncharacterized protein</fullName>
    </submittedName>
</protein>
<evidence type="ECO:0000256" key="1">
    <source>
        <dbReference type="SAM" id="MobiDB-lite"/>
    </source>
</evidence>
<dbReference type="STRING" id="29172.A0A0D8Y888"/>
<feature type="compositionally biased region" description="Low complexity" evidence="1">
    <location>
        <begin position="652"/>
        <end position="677"/>
    </location>
</feature>
<dbReference type="EMBL" id="KN716169">
    <property type="protein sequence ID" value="KJH52184.1"/>
    <property type="molecule type" value="Genomic_DNA"/>
</dbReference>
<feature type="region of interest" description="Disordered" evidence="1">
    <location>
        <begin position="753"/>
        <end position="789"/>
    </location>
</feature>
<dbReference type="Proteomes" id="UP000053766">
    <property type="component" value="Unassembled WGS sequence"/>
</dbReference>
<reference evidence="2 3" key="1">
    <citation type="submission" date="2013-11" db="EMBL/GenBank/DDBJ databases">
        <title>Draft genome of the bovine lungworm Dictyocaulus viviparus.</title>
        <authorList>
            <person name="Mitreva M."/>
        </authorList>
    </citation>
    <scope>NUCLEOTIDE SEQUENCE [LARGE SCALE GENOMIC DNA]</scope>
    <source>
        <strain evidence="2 3">HannoverDv2000</strain>
    </source>
</reference>
<feature type="region of interest" description="Disordered" evidence="1">
    <location>
        <begin position="557"/>
        <end position="586"/>
    </location>
</feature>
<feature type="region of interest" description="Disordered" evidence="1">
    <location>
        <begin position="326"/>
        <end position="361"/>
    </location>
</feature>
<feature type="compositionally biased region" description="Basic and acidic residues" evidence="1">
    <location>
        <begin position="331"/>
        <end position="352"/>
    </location>
</feature>
<feature type="compositionally biased region" description="Basic residues" evidence="1">
    <location>
        <begin position="759"/>
        <end position="769"/>
    </location>
</feature>